<evidence type="ECO:0000313" key="3">
    <source>
        <dbReference type="EMBL" id="BDI19742.1"/>
    </source>
</evidence>
<reference evidence="3" key="1">
    <citation type="submission" date="2022-04" db="EMBL/GenBank/DDBJ databases">
        <title>Complete genome sequence of a cyanobacterium, Nostoc sp. SO-36, isolated in Antarctica.</title>
        <authorList>
            <person name="Kanesaki Y."/>
            <person name="Effendi D."/>
            <person name="Sakamoto T."/>
            <person name="Ohtani S."/>
            <person name="Awai K."/>
        </authorList>
    </citation>
    <scope>NUCLEOTIDE SEQUENCE</scope>
    <source>
        <strain evidence="3">SO-36</strain>
    </source>
</reference>
<dbReference type="InterPro" id="IPR011006">
    <property type="entry name" value="CheY-like_superfamily"/>
</dbReference>
<feature type="domain" description="Response regulatory" evidence="2">
    <location>
        <begin position="1"/>
        <end position="108"/>
    </location>
</feature>
<proteinExistence type="predicted"/>
<organism evidence="3 4">
    <name type="scientific">Nostoc cf. commune SO-36</name>
    <dbReference type="NCBI Taxonomy" id="449208"/>
    <lineage>
        <taxon>Bacteria</taxon>
        <taxon>Bacillati</taxon>
        <taxon>Cyanobacteriota</taxon>
        <taxon>Cyanophyceae</taxon>
        <taxon>Nostocales</taxon>
        <taxon>Nostocaceae</taxon>
        <taxon>Nostoc</taxon>
    </lineage>
</organism>
<evidence type="ECO:0000256" key="1">
    <source>
        <dbReference type="PROSITE-ProRule" id="PRU00169"/>
    </source>
</evidence>
<dbReference type="PROSITE" id="PS50110">
    <property type="entry name" value="RESPONSE_REGULATORY"/>
    <property type="match status" value="1"/>
</dbReference>
<dbReference type="SUPFAM" id="SSF52172">
    <property type="entry name" value="CheY-like"/>
    <property type="match status" value="1"/>
</dbReference>
<dbReference type="Gene3D" id="3.40.50.2300">
    <property type="match status" value="1"/>
</dbReference>
<dbReference type="InterPro" id="IPR001789">
    <property type="entry name" value="Sig_transdc_resp-reg_receiver"/>
</dbReference>
<comment type="caution">
    <text evidence="1">Lacks conserved residue(s) required for the propagation of feature annotation.</text>
</comment>
<dbReference type="RefSeq" id="WP_251960495.1">
    <property type="nucleotide sequence ID" value="NZ_AP025732.1"/>
</dbReference>
<gene>
    <name evidence="3" type="ORF">ANSO36C_55440</name>
</gene>
<sequence length="114" mass="13210">MFYKKRVNRFLLRERYEPKDLFKIIEKIINLVGGILISNICLPDEDGYSLLLKARNLEAKRGRKIPAIALTASTFEEHWKRALLAGYDIYRCKPIDIDEFSATVASLTELEQYG</sequence>
<dbReference type="EMBL" id="AP025732">
    <property type="protein sequence ID" value="BDI19742.1"/>
    <property type="molecule type" value="Genomic_DNA"/>
</dbReference>
<dbReference type="Proteomes" id="UP001055453">
    <property type="component" value="Chromosome"/>
</dbReference>
<protein>
    <recommendedName>
        <fullName evidence="2">Response regulatory domain-containing protein</fullName>
    </recommendedName>
</protein>
<keyword evidence="4" id="KW-1185">Reference proteome</keyword>
<evidence type="ECO:0000313" key="4">
    <source>
        <dbReference type="Proteomes" id="UP001055453"/>
    </source>
</evidence>
<name>A0ABM7Z955_NOSCO</name>
<accession>A0ABM7Z955</accession>
<evidence type="ECO:0000259" key="2">
    <source>
        <dbReference type="PROSITE" id="PS50110"/>
    </source>
</evidence>